<accession>A0A9Q0S9H8</accession>
<feature type="region of interest" description="Disordered" evidence="1">
    <location>
        <begin position="303"/>
        <end position="445"/>
    </location>
</feature>
<comment type="caution">
    <text evidence="3">The sequence shown here is derived from an EMBL/GenBank/DDBJ whole genome shotgun (WGS) entry which is preliminary data.</text>
</comment>
<dbReference type="EMBL" id="JAPFFL010000402">
    <property type="protein sequence ID" value="KAJ6670037.1"/>
    <property type="molecule type" value="Genomic_DNA"/>
</dbReference>
<sequence length="445" mass="49510">MAAHMGPPHMGHLPKTPTHKGPQNNTNRPPNPKKAAANPTTKPAANSWADKVRVTDSSTRFSLDKLPRQPHGSRLQITKDVLSESSEQWTRCLVGFFPGSRLPYHVVSSIASRVWQKHGLVQTMTTEKGFYLFQFHDEEDVHKILDRGPWMFGGKNIILQQWHPHIQFDKNKISSLPVWIRLTGLPFPLWNRTGLSLAASMVGRPLSCDEHTFSCKRLDFARLCVEVDAAHPFVHSFEMDTPLSKDPIKVEVSYEWKPSRCNECKVYGHSCRPQTTLDPTSDDHTDEPKEQEPIPTLVEQQPSLSTIQPQADPNCPPPLATTQTLPHKNPNTQVLKKDKMVVIPHEEPRSTTEASSSGVKQALAAVPQGAIASMERKLDSSQSQNSGDPSSESQEFVADSATTTDNVGKHAGTKHDHQQDNSPTLSQKAVKKKKGARKRKEAMGL</sequence>
<dbReference type="InterPro" id="IPR040256">
    <property type="entry name" value="At4g02000-like"/>
</dbReference>
<evidence type="ECO:0000313" key="3">
    <source>
        <dbReference type="EMBL" id="KAJ6670037.1"/>
    </source>
</evidence>
<organism evidence="3 4">
    <name type="scientific">Salix viminalis</name>
    <name type="common">Common osier</name>
    <name type="synonym">Basket willow</name>
    <dbReference type="NCBI Taxonomy" id="40686"/>
    <lineage>
        <taxon>Eukaryota</taxon>
        <taxon>Viridiplantae</taxon>
        <taxon>Streptophyta</taxon>
        <taxon>Embryophyta</taxon>
        <taxon>Tracheophyta</taxon>
        <taxon>Spermatophyta</taxon>
        <taxon>Magnoliopsida</taxon>
        <taxon>eudicotyledons</taxon>
        <taxon>Gunneridae</taxon>
        <taxon>Pentapetalae</taxon>
        <taxon>rosids</taxon>
        <taxon>fabids</taxon>
        <taxon>Malpighiales</taxon>
        <taxon>Salicaceae</taxon>
        <taxon>Saliceae</taxon>
        <taxon>Salix</taxon>
    </lineage>
</organism>
<name>A0A9Q0S9H8_SALVM</name>
<dbReference type="Proteomes" id="UP001151529">
    <property type="component" value="Unassembled WGS sequence"/>
</dbReference>
<keyword evidence="4" id="KW-1185">Reference proteome</keyword>
<feature type="compositionally biased region" description="Low complexity" evidence="1">
    <location>
        <begin position="24"/>
        <end position="46"/>
    </location>
</feature>
<dbReference type="PANTHER" id="PTHR31286:SF99">
    <property type="entry name" value="DUF4283 DOMAIN-CONTAINING PROTEIN"/>
    <property type="match status" value="1"/>
</dbReference>
<feature type="region of interest" description="Disordered" evidence="1">
    <location>
        <begin position="1"/>
        <end position="49"/>
    </location>
</feature>
<feature type="compositionally biased region" description="Low complexity" evidence="1">
    <location>
        <begin position="380"/>
        <end position="394"/>
    </location>
</feature>
<evidence type="ECO:0000259" key="2">
    <source>
        <dbReference type="Pfam" id="PF14111"/>
    </source>
</evidence>
<evidence type="ECO:0000256" key="1">
    <source>
        <dbReference type="SAM" id="MobiDB-lite"/>
    </source>
</evidence>
<dbReference type="AlphaFoldDB" id="A0A9Q0S9H8"/>
<dbReference type="OrthoDB" id="1939300at2759"/>
<proteinExistence type="predicted"/>
<dbReference type="PANTHER" id="PTHR31286">
    <property type="entry name" value="GLYCINE-RICH CELL WALL STRUCTURAL PROTEIN 1.8-LIKE"/>
    <property type="match status" value="1"/>
</dbReference>
<gene>
    <name evidence="3" type="ORF">OIU85_021998</name>
</gene>
<feature type="compositionally biased region" description="Basic and acidic residues" evidence="1">
    <location>
        <begin position="335"/>
        <end position="350"/>
    </location>
</feature>
<feature type="compositionally biased region" description="Basic residues" evidence="1">
    <location>
        <begin position="429"/>
        <end position="445"/>
    </location>
</feature>
<evidence type="ECO:0000313" key="4">
    <source>
        <dbReference type="Proteomes" id="UP001151529"/>
    </source>
</evidence>
<reference evidence="3 4" key="1">
    <citation type="journal article" date="2023" name="Int. J. Mol. Sci.">
        <title>De Novo Assembly and Annotation of 11 Diverse Shrub Willow (Salix) Genomes Reveals Novel Gene Organization in Sex-Linked Regions.</title>
        <authorList>
            <person name="Hyden B."/>
            <person name="Feng K."/>
            <person name="Yates T.B."/>
            <person name="Jawdy S."/>
            <person name="Cereghino C."/>
            <person name="Smart L.B."/>
            <person name="Muchero W."/>
        </authorList>
    </citation>
    <scope>NUCLEOTIDE SEQUENCE [LARGE SCALE GENOMIC DNA]</scope>
    <source>
        <tissue evidence="3">Shoot tip</tissue>
    </source>
</reference>
<protein>
    <submittedName>
        <fullName evidence="3">ZINC KNUCKLE CX2CX4HX4C-RELATED</fullName>
    </submittedName>
</protein>
<dbReference type="InterPro" id="IPR025558">
    <property type="entry name" value="DUF4283"/>
</dbReference>
<feature type="domain" description="DUF4283" evidence="2">
    <location>
        <begin position="86"/>
        <end position="169"/>
    </location>
</feature>
<dbReference type="Pfam" id="PF14111">
    <property type="entry name" value="DUF4283"/>
    <property type="match status" value="1"/>
</dbReference>
<feature type="compositionally biased region" description="Polar residues" evidence="1">
    <location>
        <begin position="320"/>
        <end position="334"/>
    </location>
</feature>